<gene>
    <name evidence="3" type="ORF">L9F63_009772</name>
</gene>
<evidence type="ECO:0000256" key="2">
    <source>
        <dbReference type="ARBA" id="ARBA00035300"/>
    </source>
</evidence>
<evidence type="ECO:0000313" key="4">
    <source>
        <dbReference type="Proteomes" id="UP001233999"/>
    </source>
</evidence>
<evidence type="ECO:0000256" key="1">
    <source>
        <dbReference type="ARBA" id="ARBA00035018"/>
    </source>
</evidence>
<protein>
    <recommendedName>
        <fullName evidence="2">Adipose-secreted signaling protein</fullName>
    </recommendedName>
</protein>
<reference evidence="3" key="2">
    <citation type="submission" date="2023-05" db="EMBL/GenBank/DDBJ databases">
        <authorList>
            <person name="Fouks B."/>
        </authorList>
    </citation>
    <scope>NUCLEOTIDE SEQUENCE</scope>
    <source>
        <strain evidence="3">Stay&amp;Tobe</strain>
        <tissue evidence="3">Testes</tissue>
    </source>
</reference>
<organism evidence="3 4">
    <name type="scientific">Diploptera punctata</name>
    <name type="common">Pacific beetle cockroach</name>
    <dbReference type="NCBI Taxonomy" id="6984"/>
    <lineage>
        <taxon>Eukaryota</taxon>
        <taxon>Metazoa</taxon>
        <taxon>Ecdysozoa</taxon>
        <taxon>Arthropoda</taxon>
        <taxon>Hexapoda</taxon>
        <taxon>Insecta</taxon>
        <taxon>Pterygota</taxon>
        <taxon>Neoptera</taxon>
        <taxon>Polyneoptera</taxon>
        <taxon>Dictyoptera</taxon>
        <taxon>Blattodea</taxon>
        <taxon>Blaberoidea</taxon>
        <taxon>Blaberidae</taxon>
        <taxon>Diplopterinae</taxon>
        <taxon>Diploptera</taxon>
    </lineage>
</organism>
<dbReference type="PANTHER" id="PTHR13287:SF2">
    <property type="entry name" value="ADIPOSE-SECRETED SIGNALING PROTEIN"/>
    <property type="match status" value="1"/>
</dbReference>
<comment type="caution">
    <text evidence="3">The sequence shown here is derived from an EMBL/GenBank/DDBJ whole genome shotgun (WGS) entry which is preliminary data.</text>
</comment>
<dbReference type="AlphaFoldDB" id="A0AAD8AJ12"/>
<proteinExistence type="inferred from homology"/>
<accession>A0AAD8AJ12</accession>
<dbReference type="Pfam" id="PF15006">
    <property type="entry name" value="DUF4517"/>
    <property type="match status" value="1"/>
</dbReference>
<dbReference type="Proteomes" id="UP001233999">
    <property type="component" value="Unassembled WGS sequence"/>
</dbReference>
<reference evidence="3" key="1">
    <citation type="journal article" date="2023" name="IScience">
        <title>Live-bearing cockroach genome reveals convergent evolutionary mechanisms linked to viviparity in insects and beyond.</title>
        <authorList>
            <person name="Fouks B."/>
            <person name="Harrison M.C."/>
            <person name="Mikhailova A.A."/>
            <person name="Marchal E."/>
            <person name="English S."/>
            <person name="Carruthers M."/>
            <person name="Jennings E.C."/>
            <person name="Chiamaka E.L."/>
            <person name="Frigard R.A."/>
            <person name="Pippel M."/>
            <person name="Attardo G.M."/>
            <person name="Benoit J.B."/>
            <person name="Bornberg-Bauer E."/>
            <person name="Tobe S.S."/>
        </authorList>
    </citation>
    <scope>NUCLEOTIDE SEQUENCE</scope>
    <source>
        <strain evidence="3">Stay&amp;Tobe</strain>
    </source>
</reference>
<sequence length="160" mass="17714">MSEKEHPRVHFGEDADSFGKDNEIVIKGPSEGKITAHLGFLQVGHRYEITLNLPLSLLQTSTISGIQESQHNTVPNVNCKFTDLTSDNKDLNMKIELFAHKEKLLKEELHLDGCNAFTTLAIIARVLGKGKGTPLLKNGIKCIGVELEDESEASDWQGFE</sequence>
<name>A0AAD8AJ12_DIPPU</name>
<keyword evidence="4" id="KW-1185">Reference proteome</keyword>
<comment type="similarity">
    <text evidence="1">Belongs to the ADISSP family.</text>
</comment>
<dbReference type="PANTHER" id="PTHR13287">
    <property type="entry name" value="ADIPOSE-SECRETED SIGNALING PROTEIN"/>
    <property type="match status" value="1"/>
</dbReference>
<dbReference type="EMBL" id="JASPKZ010000463">
    <property type="protein sequence ID" value="KAJ9599944.1"/>
    <property type="molecule type" value="Genomic_DNA"/>
</dbReference>
<dbReference type="InterPro" id="IPR026794">
    <property type="entry name" value="ADISSP"/>
</dbReference>
<evidence type="ECO:0000313" key="3">
    <source>
        <dbReference type="EMBL" id="KAJ9599944.1"/>
    </source>
</evidence>